<keyword evidence="9" id="KW-1185">Reference proteome</keyword>
<dbReference type="OrthoDB" id="7786253at2759"/>
<dbReference type="InterPro" id="IPR036318">
    <property type="entry name" value="FAD-bd_PCMH-like_sf"/>
</dbReference>
<proteinExistence type="inferred from homology"/>
<organism evidence="8 9">
    <name type="scientific">Metarhizium album (strain ARSEF 1941)</name>
    <dbReference type="NCBI Taxonomy" id="1081103"/>
    <lineage>
        <taxon>Eukaryota</taxon>
        <taxon>Fungi</taxon>
        <taxon>Dikarya</taxon>
        <taxon>Ascomycota</taxon>
        <taxon>Pezizomycotina</taxon>
        <taxon>Sordariomycetes</taxon>
        <taxon>Hypocreomycetidae</taxon>
        <taxon>Hypocreales</taxon>
        <taxon>Clavicipitaceae</taxon>
        <taxon>Metarhizium</taxon>
    </lineage>
</organism>
<dbReference type="SUPFAM" id="SSF55103">
    <property type="entry name" value="FAD-linked oxidases, C-terminal domain"/>
    <property type="match status" value="1"/>
</dbReference>
<evidence type="ECO:0000256" key="2">
    <source>
        <dbReference type="ARBA" id="ARBA00008000"/>
    </source>
</evidence>
<comment type="similarity">
    <text evidence="2">Belongs to the FAD-binding oxidoreductase/transferase type 4 family.</text>
</comment>
<feature type="domain" description="FAD-binding PCMH-type" evidence="7">
    <location>
        <begin position="131"/>
        <end position="308"/>
    </location>
</feature>
<evidence type="ECO:0000256" key="6">
    <source>
        <dbReference type="SAM" id="MobiDB-lite"/>
    </source>
</evidence>
<dbReference type="FunFam" id="3.30.70.2740:FF:000001">
    <property type="entry name" value="D-lactate dehydrogenase mitochondrial"/>
    <property type="match status" value="1"/>
</dbReference>
<dbReference type="Gene3D" id="1.10.45.10">
    <property type="entry name" value="Vanillyl-alcohol Oxidase, Chain A, domain 4"/>
    <property type="match status" value="1"/>
</dbReference>
<dbReference type="InterPro" id="IPR016169">
    <property type="entry name" value="FAD-bd_PCMH_sub2"/>
</dbReference>
<dbReference type="Pfam" id="PF01565">
    <property type="entry name" value="FAD_binding_4"/>
    <property type="match status" value="1"/>
</dbReference>
<keyword evidence="5" id="KW-0560">Oxidoreductase</keyword>
<dbReference type="RefSeq" id="XP_040680998.1">
    <property type="nucleotide sequence ID" value="XM_040820655.1"/>
</dbReference>
<dbReference type="PROSITE" id="PS51387">
    <property type="entry name" value="FAD_PCMH"/>
    <property type="match status" value="1"/>
</dbReference>
<evidence type="ECO:0000259" key="7">
    <source>
        <dbReference type="PROSITE" id="PS51387"/>
    </source>
</evidence>
<dbReference type="Gene3D" id="3.30.465.10">
    <property type="match status" value="1"/>
</dbReference>
<accession>A0A0B2X2G6</accession>
<dbReference type="AlphaFoldDB" id="A0A0B2X2G6"/>
<dbReference type="InterPro" id="IPR006094">
    <property type="entry name" value="Oxid_FAD_bind_N"/>
</dbReference>
<evidence type="ECO:0000256" key="3">
    <source>
        <dbReference type="ARBA" id="ARBA00022630"/>
    </source>
</evidence>
<dbReference type="GO" id="GO:0005739">
    <property type="term" value="C:mitochondrion"/>
    <property type="evidence" value="ECO:0007669"/>
    <property type="project" value="TreeGrafter"/>
</dbReference>
<dbReference type="SUPFAM" id="SSF56176">
    <property type="entry name" value="FAD-binding/transporter-associated domain-like"/>
    <property type="match status" value="1"/>
</dbReference>
<dbReference type="InterPro" id="IPR016164">
    <property type="entry name" value="FAD-linked_Oxase-like_C"/>
</dbReference>
<dbReference type="PANTHER" id="PTHR11748:SF83">
    <property type="entry name" value="DEHYDROGENASE (CYTOCHROME), PUTATIVE (AFU_ORTHOLOGUE AFUA_1G17520)-RELATED"/>
    <property type="match status" value="1"/>
</dbReference>
<dbReference type="Proteomes" id="UP000030816">
    <property type="component" value="Unassembled WGS sequence"/>
</dbReference>
<dbReference type="PANTHER" id="PTHR11748">
    <property type="entry name" value="D-LACTATE DEHYDROGENASE"/>
    <property type="match status" value="1"/>
</dbReference>
<dbReference type="GO" id="GO:0008720">
    <property type="term" value="F:D-lactate dehydrogenase (NAD+) activity"/>
    <property type="evidence" value="ECO:0007669"/>
    <property type="project" value="TreeGrafter"/>
</dbReference>
<dbReference type="InterPro" id="IPR016171">
    <property type="entry name" value="Vanillyl_alc_oxidase_C-sub2"/>
</dbReference>
<dbReference type="Gene3D" id="3.30.70.2740">
    <property type="match status" value="1"/>
</dbReference>
<name>A0A0B2X2G6_METAS</name>
<evidence type="ECO:0000256" key="4">
    <source>
        <dbReference type="ARBA" id="ARBA00022827"/>
    </source>
</evidence>
<gene>
    <name evidence="8" type="ORF">MAM_01856</name>
</gene>
<evidence type="ECO:0000256" key="1">
    <source>
        <dbReference type="ARBA" id="ARBA00001974"/>
    </source>
</evidence>
<dbReference type="GeneID" id="63736311"/>
<protein>
    <submittedName>
        <fullName evidence="8">FAD-binding, type 2</fullName>
    </submittedName>
</protein>
<comment type="cofactor">
    <cofactor evidence="1">
        <name>FAD</name>
        <dbReference type="ChEBI" id="CHEBI:57692"/>
    </cofactor>
</comment>
<dbReference type="InterPro" id="IPR016166">
    <property type="entry name" value="FAD-bd_PCMH"/>
</dbReference>
<dbReference type="FunFam" id="3.30.465.10:FF:000014">
    <property type="entry name" value="D-lactate dehydrogenase (Cytochrome), putative"/>
    <property type="match status" value="1"/>
</dbReference>
<keyword evidence="4" id="KW-0274">FAD</keyword>
<evidence type="ECO:0000313" key="9">
    <source>
        <dbReference type="Proteomes" id="UP000030816"/>
    </source>
</evidence>
<feature type="region of interest" description="Disordered" evidence="6">
    <location>
        <begin position="63"/>
        <end position="93"/>
    </location>
</feature>
<dbReference type="GO" id="GO:1903457">
    <property type="term" value="P:lactate catabolic process"/>
    <property type="evidence" value="ECO:0007669"/>
    <property type="project" value="TreeGrafter"/>
</dbReference>
<dbReference type="HOGENOM" id="CLU_017779_3_2_1"/>
<evidence type="ECO:0000256" key="5">
    <source>
        <dbReference type="ARBA" id="ARBA00023002"/>
    </source>
</evidence>
<dbReference type="GO" id="GO:0071949">
    <property type="term" value="F:FAD binding"/>
    <property type="evidence" value="ECO:0007669"/>
    <property type="project" value="InterPro"/>
</dbReference>
<sequence length="538" mass="57604">MKLATRLLRPKPLSSPTVGRQLGSIRLAATSSATQNGSSKTLVYLAAGLLVGGAAGASLVNSRSDGRLSAATPRWQDASQGHKKSSRKYADRRTMRKAVDEIRSILGEDAVSVEDSDLEAHGYSEWSTSNTEVRPVAIVRPQSTEQVSNIAKVCTKYKVPMVPYGAGSSVEGNFSAPYSGICIDLSTMDKIVAFHPQDMDVVVQPGMNWINLNNDLKDSGLFLPPDPSPTALVGGMVSTNCSGTNATRYGTMKDYVVNLTVVLADGSVIKTRNRPRKTSAGYNLNGLFAGSEGTLGIITEVTLKLATVPSVCSVATVTFENIRQAAAAAASIVRTGVPVAAVELMDDVQMQIINKNGGAGGRTWKELPTLFMKFSGTDATVRDNITSAQTVANFFDCKSFEFATSPQQMEALWSARKQVLWASLAVKPEGTEVWSTDVAVPLSRMADLIGKWLHPCIIGHVGDGNFHQMIMYNPSVPEQSKAVADCVNLMVEDAIAMEGTVSHCLAKELDSATLGVMKALKDSLDPHWLLNPGKIFDE</sequence>
<dbReference type="GO" id="GO:0004458">
    <property type="term" value="F:D-lactate dehydrogenase (cytochrome) activity"/>
    <property type="evidence" value="ECO:0007669"/>
    <property type="project" value="TreeGrafter"/>
</dbReference>
<dbReference type="STRING" id="1081103.A0A0B2X2G6"/>
<evidence type="ECO:0000313" key="8">
    <source>
        <dbReference type="EMBL" id="KHN99932.1"/>
    </source>
</evidence>
<reference evidence="8 9" key="1">
    <citation type="journal article" date="2014" name="Proc. Natl. Acad. Sci. U.S.A.">
        <title>Trajectory and genomic determinants of fungal-pathogen speciation and host adaptation.</title>
        <authorList>
            <person name="Hu X."/>
            <person name="Xiao G."/>
            <person name="Zheng P."/>
            <person name="Shang Y."/>
            <person name="Su Y."/>
            <person name="Zhang X."/>
            <person name="Liu X."/>
            <person name="Zhan S."/>
            <person name="St Leger R.J."/>
            <person name="Wang C."/>
        </authorList>
    </citation>
    <scope>NUCLEOTIDE SEQUENCE [LARGE SCALE GENOMIC DNA]</scope>
    <source>
        <strain evidence="8 9">ARSEF 1941</strain>
    </source>
</reference>
<dbReference type="EMBL" id="AZHE01000003">
    <property type="protein sequence ID" value="KHN99932.1"/>
    <property type="molecule type" value="Genomic_DNA"/>
</dbReference>
<comment type="caution">
    <text evidence="8">The sequence shown here is derived from an EMBL/GenBank/DDBJ whole genome shotgun (WGS) entry which is preliminary data.</text>
</comment>
<dbReference type="Pfam" id="PF02913">
    <property type="entry name" value="FAD-oxidase_C"/>
    <property type="match status" value="1"/>
</dbReference>
<keyword evidence="3" id="KW-0285">Flavoprotein</keyword>
<dbReference type="InterPro" id="IPR004113">
    <property type="entry name" value="FAD-bd_oxidored_4_C"/>
</dbReference>